<protein>
    <submittedName>
        <fullName evidence="3">Uncharacterized protein</fullName>
    </submittedName>
</protein>
<dbReference type="RefSeq" id="WP_143919138.1">
    <property type="nucleotide sequence ID" value="NZ_CANMIK010000115.1"/>
</dbReference>
<dbReference type="PROSITE" id="PS51257">
    <property type="entry name" value="PROKAR_LIPOPROTEIN"/>
    <property type="match status" value="1"/>
</dbReference>
<comment type="caution">
    <text evidence="3">The sequence shown here is derived from an EMBL/GenBank/DDBJ whole genome shotgun (WGS) entry which is preliminary data.</text>
</comment>
<reference evidence="3 4" key="1">
    <citation type="submission" date="2019-07" db="EMBL/GenBank/DDBJ databases">
        <title>The draft genome sequence of Aquimarina algiphila M91.</title>
        <authorList>
            <person name="Meng X."/>
        </authorList>
    </citation>
    <scope>NUCLEOTIDE SEQUENCE [LARGE SCALE GENOMIC DNA]</scope>
    <source>
        <strain evidence="3 4">M91</strain>
    </source>
</reference>
<feature type="chain" id="PRO_5021864156" evidence="2">
    <location>
        <begin position="22"/>
        <end position="66"/>
    </location>
</feature>
<feature type="region of interest" description="Disordered" evidence="1">
    <location>
        <begin position="36"/>
        <end position="66"/>
    </location>
</feature>
<dbReference type="EMBL" id="VLNR01000128">
    <property type="protein sequence ID" value="TSE03048.1"/>
    <property type="molecule type" value="Genomic_DNA"/>
</dbReference>
<accession>A0A554VAF0</accession>
<feature type="signal peptide" evidence="2">
    <location>
        <begin position="1"/>
        <end position="21"/>
    </location>
</feature>
<evidence type="ECO:0000256" key="1">
    <source>
        <dbReference type="SAM" id="MobiDB-lite"/>
    </source>
</evidence>
<sequence>MKKLVLLVAVVVFGMSMGSCESNDVNEETAEFEIRKIDKEDVKPPGEKEPKYAIDKGDVISPGDKG</sequence>
<evidence type="ECO:0000313" key="3">
    <source>
        <dbReference type="EMBL" id="TSE03048.1"/>
    </source>
</evidence>
<dbReference type="AlphaFoldDB" id="A0A554VAF0"/>
<dbReference type="Proteomes" id="UP000318833">
    <property type="component" value="Unassembled WGS sequence"/>
</dbReference>
<evidence type="ECO:0000313" key="4">
    <source>
        <dbReference type="Proteomes" id="UP000318833"/>
    </source>
</evidence>
<name>A0A554VAF0_9FLAO</name>
<keyword evidence="2" id="KW-0732">Signal</keyword>
<keyword evidence="4" id="KW-1185">Reference proteome</keyword>
<organism evidence="3 4">
    <name type="scientific">Aquimarina algiphila</name>
    <dbReference type="NCBI Taxonomy" id="2047982"/>
    <lineage>
        <taxon>Bacteria</taxon>
        <taxon>Pseudomonadati</taxon>
        <taxon>Bacteroidota</taxon>
        <taxon>Flavobacteriia</taxon>
        <taxon>Flavobacteriales</taxon>
        <taxon>Flavobacteriaceae</taxon>
        <taxon>Aquimarina</taxon>
    </lineage>
</organism>
<evidence type="ECO:0000256" key="2">
    <source>
        <dbReference type="SAM" id="SignalP"/>
    </source>
</evidence>
<gene>
    <name evidence="3" type="ORF">FOF46_30145</name>
</gene>
<proteinExistence type="predicted"/>